<evidence type="ECO:0000256" key="3">
    <source>
        <dbReference type="ARBA" id="ARBA00022448"/>
    </source>
</evidence>
<evidence type="ECO:0000256" key="9">
    <source>
        <dbReference type="ARBA" id="ARBA00023310"/>
    </source>
</evidence>
<dbReference type="Proteomes" id="UP000823674">
    <property type="component" value="Chromosome A03"/>
</dbReference>
<keyword evidence="3" id="KW-0813">Transport</keyword>
<evidence type="ECO:0000256" key="5">
    <source>
        <dbReference type="ARBA" id="ARBA00022781"/>
    </source>
</evidence>
<evidence type="ECO:0000256" key="7">
    <source>
        <dbReference type="ARBA" id="ARBA00023128"/>
    </source>
</evidence>
<keyword evidence="7" id="KW-0496">Mitochondrion</keyword>
<evidence type="ECO:0000313" key="11">
    <source>
        <dbReference type="Proteomes" id="UP000823674"/>
    </source>
</evidence>
<evidence type="ECO:0000256" key="2">
    <source>
        <dbReference type="ARBA" id="ARBA00005699"/>
    </source>
</evidence>
<keyword evidence="4" id="KW-0138">CF(0)</keyword>
<dbReference type="InterPro" id="IPR006808">
    <property type="entry name" value="ATP_synth_F0_gsu_mt"/>
</dbReference>
<name>A0ABQ7N8C1_BRACM</name>
<evidence type="ECO:0000256" key="8">
    <source>
        <dbReference type="ARBA" id="ARBA00023136"/>
    </source>
</evidence>
<evidence type="ECO:0000256" key="4">
    <source>
        <dbReference type="ARBA" id="ARBA00022547"/>
    </source>
</evidence>
<evidence type="ECO:0000256" key="6">
    <source>
        <dbReference type="ARBA" id="ARBA00023065"/>
    </source>
</evidence>
<keyword evidence="11" id="KW-1185">Reference proteome</keyword>
<dbReference type="PANTHER" id="PTHR12386">
    <property type="entry name" value="ATP SYNTHASE SUBUNIT"/>
    <property type="match status" value="1"/>
</dbReference>
<keyword evidence="9" id="KW-0066">ATP synthesis</keyword>
<comment type="subcellular location">
    <subcellularLocation>
        <location evidence="1">Mitochondrion membrane</location>
    </subcellularLocation>
</comment>
<evidence type="ECO:0000313" key="10">
    <source>
        <dbReference type="EMBL" id="KAG5407120.1"/>
    </source>
</evidence>
<accession>A0ABQ7N8C1</accession>
<reference evidence="10 11" key="1">
    <citation type="submission" date="2021-03" db="EMBL/GenBank/DDBJ databases">
        <authorList>
            <person name="King G.J."/>
            <person name="Bancroft I."/>
            <person name="Baten A."/>
            <person name="Bloomfield J."/>
            <person name="Borpatragohain P."/>
            <person name="He Z."/>
            <person name="Irish N."/>
            <person name="Irwin J."/>
            <person name="Liu K."/>
            <person name="Mauleon R.P."/>
            <person name="Moore J."/>
            <person name="Morris R."/>
            <person name="Ostergaard L."/>
            <person name="Wang B."/>
            <person name="Wells R."/>
        </authorList>
    </citation>
    <scope>NUCLEOTIDE SEQUENCE [LARGE SCALE GENOMIC DNA]</scope>
    <source>
        <strain evidence="10">R-o-18</strain>
        <tissue evidence="10">Leaf</tissue>
    </source>
</reference>
<comment type="caution">
    <text evidence="10">The sequence shown here is derived from an EMBL/GenBank/DDBJ whole genome shotgun (WGS) entry which is preliminary data.</text>
</comment>
<keyword evidence="5" id="KW-0375">Hydrogen ion transport</keyword>
<proteinExistence type="inferred from homology"/>
<keyword evidence="8" id="KW-0472">Membrane</keyword>
<organism evidence="10 11">
    <name type="scientific">Brassica rapa subsp. trilocularis</name>
    <dbReference type="NCBI Taxonomy" id="1813537"/>
    <lineage>
        <taxon>Eukaryota</taxon>
        <taxon>Viridiplantae</taxon>
        <taxon>Streptophyta</taxon>
        <taxon>Embryophyta</taxon>
        <taxon>Tracheophyta</taxon>
        <taxon>Spermatophyta</taxon>
        <taxon>Magnoliopsida</taxon>
        <taxon>eudicotyledons</taxon>
        <taxon>Gunneridae</taxon>
        <taxon>Pentapetalae</taxon>
        <taxon>rosids</taxon>
        <taxon>malvids</taxon>
        <taxon>Brassicales</taxon>
        <taxon>Brassicaceae</taxon>
        <taxon>Brassiceae</taxon>
        <taxon>Brassica</taxon>
    </lineage>
</organism>
<gene>
    <name evidence="10" type="primary">A03g507510.1_BraROA</name>
    <name evidence="10" type="ORF">IGI04_013239</name>
</gene>
<sequence length="171" mass="18996">MAGGRKRLRKFAPRISYGSTFLGQPDPSASTSGTSSDFFDEINLNANYDPFKTSKSRDSVDPASALSLSANGNTTTTTSVAGVISSKHGTTYYKQLLEENKQHCSTRQLLYTRLASIRGRTESFWKEVDHVKGLWKNREIVGRGFTFTGYYPPLTLEETEQPPLTDASIDR</sequence>
<dbReference type="EMBL" id="JADBGQ010000003">
    <property type="protein sequence ID" value="KAG5407120.1"/>
    <property type="molecule type" value="Genomic_DNA"/>
</dbReference>
<keyword evidence="6" id="KW-0406">Ion transport</keyword>
<evidence type="ECO:0000256" key="1">
    <source>
        <dbReference type="ARBA" id="ARBA00004325"/>
    </source>
</evidence>
<protein>
    <submittedName>
        <fullName evidence="10">Uncharacterized protein</fullName>
    </submittedName>
</protein>
<comment type="similarity">
    <text evidence="2">Belongs to the ATPase g subunit family.</text>
</comment>